<evidence type="ECO:0000313" key="2">
    <source>
        <dbReference type="Proteomes" id="UP001152795"/>
    </source>
</evidence>
<name>A0A7D9M030_PARCT</name>
<sequence length="733" mass="81623">MKKVFPVESKHVATKALIDGKLSKDKQQIANAFGVYFNETVSRLHQSFSNLCNNIGNITSQCFFNRLNSGFVYKFEEVKEQFILNNLHKIDVKKAAGLDNIPPRLLKDSANVIARPLTKIINVSLEQGTVPDDLKLAKVIPVFKKGKPENIPTVSKLLEKAVHEQWYRFLTTNHLLNPYQCGFRKKTETMLFGTNANLSKVTNYELSIDGFPLKRVTDYCYLGITLNANLSWHSHVDNVAMKVGRRIGMLRRLRNNLTLNAAETVYKSFIRPLMEYGDSIWTCCGEQNKGRLEILQKRAARMISRFSGDPSQWNPFWDTFEASIHNNPSLAPIDKFNYLKSFMDGAAAESIAGLSFTNANYEEAIVILKSRFGNKQDILLNLDMDILLNLPSVNSENNLKGLRQLHDTVQSHIRSLKSMGVAPESYGSLLSSMLMSKLPTNLQLVDSRVVKENEWNLDKVLNTLQQELEARERIKVPATNKDFKKYHGSASALMAGNNPSCTYCRGSHPSKDCTTVTSPAARQDILRKTGRCFVCLRKDHISPSCKSTTRCYSCKGRHHVSICKGKEPPPPPPRDPPEEHGQSGSNKPKESPSLGTHPDATVCHTTSSNCVLLQTARANIYNPDNPDGPKVKARLILDGGSQCSYVSSALTGTLGLQSKCQRSVNIKTFGSSETNAQVIDVVNLGIETAYGANIEMLAFTVPVICQPLKNQFVSNASKTYPHLANLHLGNTMR</sequence>
<comment type="caution">
    <text evidence="1">The sequence shown here is derived from an EMBL/GenBank/DDBJ whole genome shotgun (WGS) entry which is preliminary data.</text>
</comment>
<organism evidence="1 2">
    <name type="scientific">Paramuricea clavata</name>
    <name type="common">Red gorgonian</name>
    <name type="synonym">Violescent sea-whip</name>
    <dbReference type="NCBI Taxonomy" id="317549"/>
    <lineage>
        <taxon>Eukaryota</taxon>
        <taxon>Metazoa</taxon>
        <taxon>Cnidaria</taxon>
        <taxon>Anthozoa</taxon>
        <taxon>Octocorallia</taxon>
        <taxon>Malacalcyonacea</taxon>
        <taxon>Plexauridae</taxon>
        <taxon>Paramuricea</taxon>
    </lineage>
</organism>
<reference evidence="1" key="1">
    <citation type="submission" date="2020-04" db="EMBL/GenBank/DDBJ databases">
        <authorList>
            <person name="Alioto T."/>
            <person name="Alioto T."/>
            <person name="Gomez Garrido J."/>
        </authorList>
    </citation>
    <scope>NUCLEOTIDE SEQUENCE</scope>
    <source>
        <strain evidence="1">A484AB</strain>
    </source>
</reference>
<dbReference type="OrthoDB" id="5978872at2759"/>
<feature type="non-terminal residue" evidence="1">
    <location>
        <position position="1"/>
    </location>
</feature>
<evidence type="ECO:0000313" key="1">
    <source>
        <dbReference type="EMBL" id="CAB4041796.1"/>
    </source>
</evidence>
<accession>A0A7D9M030</accession>
<dbReference type="PANTHER" id="PTHR47331">
    <property type="entry name" value="PHD-TYPE DOMAIN-CONTAINING PROTEIN"/>
    <property type="match status" value="1"/>
</dbReference>
<proteinExistence type="predicted"/>
<keyword evidence="2" id="KW-1185">Reference proteome</keyword>
<dbReference type="Pfam" id="PF03564">
    <property type="entry name" value="DUF1759"/>
    <property type="match status" value="1"/>
</dbReference>
<dbReference type="Proteomes" id="UP001152795">
    <property type="component" value="Unassembled WGS sequence"/>
</dbReference>
<dbReference type="InterPro" id="IPR005312">
    <property type="entry name" value="DUF1759"/>
</dbReference>
<dbReference type="EMBL" id="CACRXK020028958">
    <property type="protein sequence ID" value="CAB4041796.1"/>
    <property type="molecule type" value="Genomic_DNA"/>
</dbReference>
<dbReference type="PANTHER" id="PTHR47331:SF5">
    <property type="entry name" value="RIBONUCLEASE H"/>
    <property type="match status" value="1"/>
</dbReference>
<protein>
    <submittedName>
        <fullName evidence="1">Uncharacterized protein</fullName>
    </submittedName>
</protein>
<dbReference type="AlphaFoldDB" id="A0A7D9M030"/>
<gene>
    <name evidence="1" type="ORF">PACLA_8A081867</name>
</gene>